<dbReference type="PANTHER" id="PTHR12411">
    <property type="entry name" value="CYSTEINE PROTEASE FAMILY C1-RELATED"/>
    <property type="match status" value="1"/>
</dbReference>
<evidence type="ECO:0000256" key="4">
    <source>
        <dbReference type="SAM" id="SignalP"/>
    </source>
</evidence>
<evidence type="ECO:0000256" key="1">
    <source>
        <dbReference type="ARBA" id="ARBA00008455"/>
    </source>
</evidence>
<feature type="signal peptide" evidence="4">
    <location>
        <begin position="1"/>
        <end position="19"/>
    </location>
</feature>
<evidence type="ECO:0000313" key="8">
    <source>
        <dbReference type="Proteomes" id="UP001055712"/>
    </source>
</evidence>
<feature type="region of interest" description="Disordered" evidence="3">
    <location>
        <begin position="379"/>
        <end position="472"/>
    </location>
</feature>
<dbReference type="InterPro" id="IPR013201">
    <property type="entry name" value="Prot_inhib_I29"/>
</dbReference>
<feature type="domain" description="Cathepsin propeptide inhibitor" evidence="6">
    <location>
        <begin position="51"/>
        <end position="109"/>
    </location>
</feature>
<evidence type="ECO:0000259" key="6">
    <source>
        <dbReference type="SMART" id="SM00848"/>
    </source>
</evidence>
<keyword evidence="2" id="KW-1015">Disulfide bond</keyword>
<dbReference type="AlphaFoldDB" id="A0A9D4TKY4"/>
<dbReference type="OrthoDB" id="513248at2759"/>
<dbReference type="Pfam" id="PF08246">
    <property type="entry name" value="Inhibitor_I29"/>
    <property type="match status" value="1"/>
</dbReference>
<name>A0A9D4TKY4_CHLVU</name>
<dbReference type="EMBL" id="SIDB01000009">
    <property type="protein sequence ID" value="KAI3428260.1"/>
    <property type="molecule type" value="Genomic_DNA"/>
</dbReference>
<dbReference type="PROSITE" id="PS00139">
    <property type="entry name" value="THIOL_PROTEASE_CYS"/>
    <property type="match status" value="1"/>
</dbReference>
<evidence type="ECO:0000313" key="7">
    <source>
        <dbReference type="EMBL" id="KAI3428260.1"/>
    </source>
</evidence>
<dbReference type="Proteomes" id="UP001055712">
    <property type="component" value="Unassembled WGS sequence"/>
</dbReference>
<dbReference type="SUPFAM" id="SSF54001">
    <property type="entry name" value="Cysteine proteinases"/>
    <property type="match status" value="1"/>
</dbReference>
<evidence type="ECO:0000259" key="5">
    <source>
        <dbReference type="SMART" id="SM00645"/>
    </source>
</evidence>
<sequence>MRLAIGAAVLLLCCGLVSAAPKLREYKDGKEASDAAKELGSMNGNSRKAIFKQWKRNNGKDYADDSAADRAAFAAWSDNLDAVVEHNKKSGVKFFKGLSAYSDLTFAEFKDKWLMPDRPVSDIPVVPSAKKFSPGGSRRQLMQTPPLEFDWRDRGVVPPARDQGGCGACWAFAGLGAMEIKARIDGTQLNPDLSEQQIVDCAGGGVGANGFGSYGCNGGWSNDAYGYVAKLQAVKETAYPYTGVTGTCRDTSVSLDGSLTMTAQPGFQGVINSAQAIMQAVSSTGPVSHYFNVQDSFYYYSGGIYQASQCTADTYNHAMIIVGYNATAGIGSPDSYFIVRNSWGNWGVDGGYIKVQMMADDKGACLMYAGLMLPTTTANKNAGPAPVPSPSPSPKPSPPPSPSPSPRPPPPSPRPPSPSPPPRPPPPSPRPPSPSPSPPKPSPPPKLNCKGKSGKCVSATTQAGPAPKPKKG</sequence>
<proteinExistence type="inferred from homology"/>
<dbReference type="Pfam" id="PF00112">
    <property type="entry name" value="Peptidase_C1"/>
    <property type="match status" value="1"/>
</dbReference>
<dbReference type="PRINTS" id="PR01217">
    <property type="entry name" value="PRICHEXTENSN"/>
</dbReference>
<evidence type="ECO:0000256" key="3">
    <source>
        <dbReference type="SAM" id="MobiDB-lite"/>
    </source>
</evidence>
<dbReference type="InterPro" id="IPR039417">
    <property type="entry name" value="Peptidase_C1A_papain-like"/>
</dbReference>
<reference evidence="7" key="2">
    <citation type="submission" date="2020-11" db="EMBL/GenBank/DDBJ databases">
        <authorList>
            <person name="Cecchin M."/>
            <person name="Marcolungo L."/>
            <person name="Rossato M."/>
            <person name="Girolomoni L."/>
            <person name="Cosentino E."/>
            <person name="Cuine S."/>
            <person name="Li-Beisson Y."/>
            <person name="Delledonne M."/>
            <person name="Ballottari M."/>
        </authorList>
    </citation>
    <scope>NUCLEOTIDE SEQUENCE</scope>
    <source>
        <strain evidence="7">211/11P</strain>
        <tissue evidence="7">Whole cell</tissue>
    </source>
</reference>
<evidence type="ECO:0000256" key="2">
    <source>
        <dbReference type="ARBA" id="ARBA00023157"/>
    </source>
</evidence>
<dbReference type="InterPro" id="IPR000668">
    <property type="entry name" value="Peptidase_C1A_C"/>
</dbReference>
<dbReference type="InterPro" id="IPR013128">
    <property type="entry name" value="Peptidase_C1A"/>
</dbReference>
<dbReference type="InterPro" id="IPR038765">
    <property type="entry name" value="Papain-like_cys_pep_sf"/>
</dbReference>
<comment type="similarity">
    <text evidence="1">Belongs to the peptidase C1 family.</text>
</comment>
<dbReference type="CDD" id="cd02248">
    <property type="entry name" value="Peptidase_C1A"/>
    <property type="match status" value="1"/>
</dbReference>
<dbReference type="SMART" id="SM00848">
    <property type="entry name" value="Inhibitor_I29"/>
    <property type="match status" value="1"/>
</dbReference>
<keyword evidence="4" id="KW-0732">Signal</keyword>
<dbReference type="InterPro" id="IPR000169">
    <property type="entry name" value="Pept_cys_AS"/>
</dbReference>
<keyword evidence="8" id="KW-1185">Reference proteome</keyword>
<accession>A0A9D4TKY4</accession>
<dbReference type="GO" id="GO:0008234">
    <property type="term" value="F:cysteine-type peptidase activity"/>
    <property type="evidence" value="ECO:0007669"/>
    <property type="project" value="InterPro"/>
</dbReference>
<dbReference type="GO" id="GO:0006508">
    <property type="term" value="P:proteolysis"/>
    <property type="evidence" value="ECO:0007669"/>
    <property type="project" value="InterPro"/>
</dbReference>
<feature type="domain" description="Peptidase C1A papain C-terminal" evidence="5">
    <location>
        <begin position="145"/>
        <end position="375"/>
    </location>
</feature>
<dbReference type="SMART" id="SM00645">
    <property type="entry name" value="Pept_C1"/>
    <property type="match status" value="1"/>
</dbReference>
<feature type="compositionally biased region" description="Pro residues" evidence="3">
    <location>
        <begin position="385"/>
        <end position="446"/>
    </location>
</feature>
<reference evidence="7" key="1">
    <citation type="journal article" date="2019" name="Plant J.">
        <title>Chlorella vulgaris genome assembly and annotation reveals the molecular basis for metabolic acclimation to high light conditions.</title>
        <authorList>
            <person name="Cecchin M."/>
            <person name="Marcolungo L."/>
            <person name="Rossato M."/>
            <person name="Girolomoni L."/>
            <person name="Cosentino E."/>
            <person name="Cuine S."/>
            <person name="Li-Beisson Y."/>
            <person name="Delledonne M."/>
            <person name="Ballottari M."/>
        </authorList>
    </citation>
    <scope>NUCLEOTIDE SEQUENCE</scope>
    <source>
        <strain evidence="7">211/11P</strain>
    </source>
</reference>
<gene>
    <name evidence="7" type="ORF">D9Q98_006639</name>
</gene>
<comment type="caution">
    <text evidence="7">The sequence shown here is derived from an EMBL/GenBank/DDBJ whole genome shotgun (WGS) entry which is preliminary data.</text>
</comment>
<feature type="chain" id="PRO_5038571278" evidence="4">
    <location>
        <begin position="20"/>
        <end position="472"/>
    </location>
</feature>
<organism evidence="7 8">
    <name type="scientific">Chlorella vulgaris</name>
    <name type="common">Green alga</name>
    <dbReference type="NCBI Taxonomy" id="3077"/>
    <lineage>
        <taxon>Eukaryota</taxon>
        <taxon>Viridiplantae</taxon>
        <taxon>Chlorophyta</taxon>
        <taxon>core chlorophytes</taxon>
        <taxon>Trebouxiophyceae</taxon>
        <taxon>Chlorellales</taxon>
        <taxon>Chlorellaceae</taxon>
        <taxon>Chlorella clade</taxon>
        <taxon>Chlorella</taxon>
    </lineage>
</organism>
<protein>
    <submittedName>
        <fullName evidence="7">Uncharacterized protein</fullName>
    </submittedName>
</protein>
<dbReference type="Gene3D" id="3.90.70.10">
    <property type="entry name" value="Cysteine proteinases"/>
    <property type="match status" value="1"/>
</dbReference>